<dbReference type="Pfam" id="PF01490">
    <property type="entry name" value="Aa_trans"/>
    <property type="match status" value="1"/>
</dbReference>
<evidence type="ECO:0000256" key="4">
    <source>
        <dbReference type="ARBA" id="ARBA00023136"/>
    </source>
</evidence>
<name>A0A7S4JMK3_9STRA</name>
<dbReference type="GO" id="GO:0015179">
    <property type="term" value="F:L-amino acid transmembrane transporter activity"/>
    <property type="evidence" value="ECO:0007669"/>
    <property type="project" value="TreeGrafter"/>
</dbReference>
<keyword evidence="3 5" id="KW-1133">Transmembrane helix</keyword>
<evidence type="ECO:0000256" key="3">
    <source>
        <dbReference type="ARBA" id="ARBA00022989"/>
    </source>
</evidence>
<dbReference type="PANTHER" id="PTHR22950:SF652">
    <property type="entry name" value="TRANSMEMBRANE AMINO ACID TRANSPORTER FAMILY PROTEIN"/>
    <property type="match status" value="1"/>
</dbReference>
<feature type="transmembrane region" description="Helical" evidence="5">
    <location>
        <begin position="20"/>
        <end position="38"/>
    </location>
</feature>
<organism evidence="7">
    <name type="scientific">Odontella aurita</name>
    <dbReference type="NCBI Taxonomy" id="265563"/>
    <lineage>
        <taxon>Eukaryota</taxon>
        <taxon>Sar</taxon>
        <taxon>Stramenopiles</taxon>
        <taxon>Ochrophyta</taxon>
        <taxon>Bacillariophyta</taxon>
        <taxon>Mediophyceae</taxon>
        <taxon>Biddulphiophycidae</taxon>
        <taxon>Eupodiscales</taxon>
        <taxon>Odontellaceae</taxon>
        <taxon>Odontella</taxon>
    </lineage>
</organism>
<dbReference type="InterPro" id="IPR013057">
    <property type="entry name" value="AA_transpt_TM"/>
</dbReference>
<evidence type="ECO:0000256" key="5">
    <source>
        <dbReference type="SAM" id="Phobius"/>
    </source>
</evidence>
<evidence type="ECO:0000256" key="2">
    <source>
        <dbReference type="ARBA" id="ARBA00022692"/>
    </source>
</evidence>
<accession>A0A7S4JMK3</accession>
<keyword evidence="2 5" id="KW-0812">Transmembrane</keyword>
<feature type="transmembrane region" description="Helical" evidence="5">
    <location>
        <begin position="295"/>
        <end position="315"/>
    </location>
</feature>
<feature type="domain" description="Amino acid transporter transmembrane" evidence="6">
    <location>
        <begin position="4"/>
        <end position="309"/>
    </location>
</feature>
<feature type="transmembrane region" description="Helical" evidence="5">
    <location>
        <begin position="188"/>
        <end position="207"/>
    </location>
</feature>
<feature type="transmembrane region" description="Helical" evidence="5">
    <location>
        <begin position="105"/>
        <end position="125"/>
    </location>
</feature>
<sequence>MGLADTFRGIFQSFGMDVSRSNSLLIVTTFCLLPLCLLKNLAALAPFSLAGIVAMLFAGCVMAARYLGGGYALGSGEGLEAGGRFLADVAEEFVPKFGSDGAMSVFRPGTFVFVCMLSTAFMAHFNAPKFYLELKDNTVPRFNRVVNMSFLFSVLIQAAIMAVGFLTFGTASSGLVLNNYSPRDALVSVARIAVAFSVVFTYPMPFVGCRDGVLDLMEIPRERRTDAYVNSVTVTLLGLVTAAALKFSDISFVLSFGGATLGNALIYVFPALMFRGAVRSMGESATEGLKRETTVAAAHMVLGVVLGTLGAIYAVKGTGGGH</sequence>
<dbReference type="GO" id="GO:0016020">
    <property type="term" value="C:membrane"/>
    <property type="evidence" value="ECO:0007669"/>
    <property type="project" value="UniProtKB-SubCell"/>
</dbReference>
<feature type="transmembrane region" description="Helical" evidence="5">
    <location>
        <begin position="227"/>
        <end position="245"/>
    </location>
</feature>
<dbReference type="EMBL" id="HBKQ01044125">
    <property type="protein sequence ID" value="CAE2268461.1"/>
    <property type="molecule type" value="Transcribed_RNA"/>
</dbReference>
<evidence type="ECO:0000256" key="1">
    <source>
        <dbReference type="ARBA" id="ARBA00004141"/>
    </source>
</evidence>
<feature type="transmembrane region" description="Helical" evidence="5">
    <location>
        <begin position="145"/>
        <end position="168"/>
    </location>
</feature>
<evidence type="ECO:0000259" key="6">
    <source>
        <dbReference type="Pfam" id="PF01490"/>
    </source>
</evidence>
<keyword evidence="4 5" id="KW-0472">Membrane</keyword>
<comment type="subcellular location">
    <subcellularLocation>
        <location evidence="1">Membrane</location>
        <topology evidence="1">Multi-pass membrane protein</topology>
    </subcellularLocation>
</comment>
<reference evidence="7" key="1">
    <citation type="submission" date="2021-01" db="EMBL/GenBank/DDBJ databases">
        <authorList>
            <person name="Corre E."/>
            <person name="Pelletier E."/>
            <person name="Niang G."/>
            <person name="Scheremetjew M."/>
            <person name="Finn R."/>
            <person name="Kale V."/>
            <person name="Holt S."/>
            <person name="Cochrane G."/>
            <person name="Meng A."/>
            <person name="Brown T."/>
            <person name="Cohen L."/>
        </authorList>
    </citation>
    <scope>NUCLEOTIDE SEQUENCE</scope>
    <source>
        <strain evidence="7">Isolate 1302-5</strain>
    </source>
</reference>
<feature type="transmembrane region" description="Helical" evidence="5">
    <location>
        <begin position="251"/>
        <end position="274"/>
    </location>
</feature>
<feature type="transmembrane region" description="Helical" evidence="5">
    <location>
        <begin position="45"/>
        <end position="67"/>
    </location>
</feature>
<protein>
    <recommendedName>
        <fullName evidence="6">Amino acid transporter transmembrane domain-containing protein</fullName>
    </recommendedName>
</protein>
<dbReference type="AlphaFoldDB" id="A0A7S4JMK3"/>
<evidence type="ECO:0000313" key="7">
    <source>
        <dbReference type="EMBL" id="CAE2268461.1"/>
    </source>
</evidence>
<gene>
    <name evidence="7" type="ORF">OAUR00152_LOCUS30438</name>
</gene>
<proteinExistence type="predicted"/>
<dbReference type="PANTHER" id="PTHR22950">
    <property type="entry name" value="AMINO ACID TRANSPORTER"/>
    <property type="match status" value="1"/>
</dbReference>